<dbReference type="AlphaFoldDB" id="A0A6G9AWY1"/>
<dbReference type="KEGG" id="spib:G8759_31270"/>
<dbReference type="RefSeq" id="WP_167217041.1">
    <property type="nucleotide sequence ID" value="NZ_CP050063.1"/>
</dbReference>
<reference evidence="1 2" key="1">
    <citation type="submission" date="2020-03" db="EMBL/GenBank/DDBJ databases">
        <authorList>
            <person name="Kim M.K."/>
        </authorList>
    </citation>
    <scope>NUCLEOTIDE SEQUENCE [LARGE SCALE GENOMIC DNA]</scope>
    <source>
        <strain evidence="1 2">BT328</strain>
    </source>
</reference>
<accession>A0A6G9AWY1</accession>
<proteinExistence type="predicted"/>
<dbReference type="Proteomes" id="UP000501802">
    <property type="component" value="Chromosome"/>
</dbReference>
<evidence type="ECO:0000313" key="1">
    <source>
        <dbReference type="EMBL" id="QIP16805.1"/>
    </source>
</evidence>
<sequence length="360" mass="39646">MATQSNISAIANYAGDYSAVIFEQVFQNLDIAKDVDLIQNLDTPLILPKYTANDGVRPYDSTITQPNGQAGTFSQRTITPRTSMKLLNIIPEELRGTYLSRGLKANAKDYPLGFGQYYWSQQTKKIADEINRNAYFAVDPQSITPYNAGTAYAVGDKILFSNGTTNDYYQCAVITTAGQSPTSTPASWTNINNRCQGAGFGTILAAEYGSLPAANKIATGAITDTNAFDKVVLMYQSMPAEKQALGGEFKVSYNVYQKYLNALLTKFTNGTSFMQVPGSPSLYVYGSGNRWILTPSTWMGASQRIIVTQKENLKMGTDLLSDLNTIGNMVPHIHGFYCKFQFILAYQFVDLDLLYVNDQA</sequence>
<evidence type="ECO:0000313" key="2">
    <source>
        <dbReference type="Proteomes" id="UP000501802"/>
    </source>
</evidence>
<evidence type="ECO:0008006" key="3">
    <source>
        <dbReference type="Google" id="ProtNLM"/>
    </source>
</evidence>
<dbReference type="EMBL" id="CP050063">
    <property type="protein sequence ID" value="QIP16805.1"/>
    <property type="molecule type" value="Genomic_DNA"/>
</dbReference>
<name>A0A6G9AWY1_9BACT</name>
<keyword evidence="2" id="KW-1185">Reference proteome</keyword>
<gene>
    <name evidence="1" type="ORF">G8759_31270</name>
</gene>
<organism evidence="1 2">
    <name type="scientific">Spirosoma aureum</name>
    <dbReference type="NCBI Taxonomy" id="2692134"/>
    <lineage>
        <taxon>Bacteria</taxon>
        <taxon>Pseudomonadati</taxon>
        <taxon>Bacteroidota</taxon>
        <taxon>Cytophagia</taxon>
        <taxon>Cytophagales</taxon>
        <taxon>Cytophagaceae</taxon>
        <taxon>Spirosoma</taxon>
    </lineage>
</organism>
<protein>
    <recommendedName>
        <fullName evidence="3">DUF2184 domain-containing protein</fullName>
    </recommendedName>
</protein>